<feature type="transmembrane region" description="Helical" evidence="6">
    <location>
        <begin position="318"/>
        <end position="339"/>
    </location>
</feature>
<accession>A0A1C0ZUU5</accession>
<dbReference type="PROSITE" id="PS50850">
    <property type="entry name" value="MFS"/>
    <property type="match status" value="1"/>
</dbReference>
<evidence type="ECO:0000256" key="3">
    <source>
        <dbReference type="ARBA" id="ARBA00022692"/>
    </source>
</evidence>
<keyword evidence="5 6" id="KW-0472">Membrane</keyword>
<feature type="transmembrane region" description="Helical" evidence="6">
    <location>
        <begin position="179"/>
        <end position="199"/>
    </location>
</feature>
<feature type="transmembrane region" description="Helical" evidence="6">
    <location>
        <begin position="266"/>
        <end position="287"/>
    </location>
</feature>
<dbReference type="InterPro" id="IPR036259">
    <property type="entry name" value="MFS_trans_sf"/>
</dbReference>
<dbReference type="AlphaFoldDB" id="A0A1C0ZUU5"/>
<dbReference type="GO" id="GO:0008643">
    <property type="term" value="P:carbohydrate transport"/>
    <property type="evidence" value="ECO:0007669"/>
    <property type="project" value="InterPro"/>
</dbReference>
<feature type="transmembrane region" description="Helical" evidence="6">
    <location>
        <begin position="81"/>
        <end position="101"/>
    </location>
</feature>
<dbReference type="InterPro" id="IPR039672">
    <property type="entry name" value="MFS_2"/>
</dbReference>
<evidence type="ECO:0000256" key="4">
    <source>
        <dbReference type="ARBA" id="ARBA00022989"/>
    </source>
</evidence>
<dbReference type="EMBL" id="LYPC01000027">
    <property type="protein sequence ID" value="OCT11882.1"/>
    <property type="molecule type" value="Genomic_DNA"/>
</dbReference>
<evidence type="ECO:0000256" key="5">
    <source>
        <dbReference type="ARBA" id="ARBA00023136"/>
    </source>
</evidence>
<evidence type="ECO:0000259" key="7">
    <source>
        <dbReference type="PROSITE" id="PS50850"/>
    </source>
</evidence>
<dbReference type="STRING" id="512399.A8709_28885"/>
<keyword evidence="9" id="KW-1185">Reference proteome</keyword>
<feature type="transmembrane region" description="Helical" evidence="6">
    <location>
        <begin position="294"/>
        <end position="312"/>
    </location>
</feature>
<keyword evidence="4 6" id="KW-1133">Transmembrane helix</keyword>
<dbReference type="RefSeq" id="WP_065855659.1">
    <property type="nucleotide sequence ID" value="NZ_LYPC01000027.1"/>
</dbReference>
<feature type="transmembrane region" description="Helical" evidence="6">
    <location>
        <begin position="12"/>
        <end position="36"/>
    </location>
</feature>
<reference evidence="9" key="1">
    <citation type="submission" date="2016-05" db="EMBL/GenBank/DDBJ databases">
        <title>Paenibacillus oryzae. sp. nov., isolated from the rice root.</title>
        <authorList>
            <person name="Zhang J."/>
            <person name="Zhang X."/>
        </authorList>
    </citation>
    <scope>NUCLEOTIDE SEQUENCE [LARGE SCALE GENOMIC DNA]</scope>
    <source>
        <strain evidence="9">KCTC13222</strain>
    </source>
</reference>
<dbReference type="OrthoDB" id="9764596at2"/>
<dbReference type="NCBIfam" id="TIGR00792">
    <property type="entry name" value="gph"/>
    <property type="match status" value="1"/>
</dbReference>
<keyword evidence="2" id="KW-0813">Transport</keyword>
<feature type="transmembrane region" description="Helical" evidence="6">
    <location>
        <begin position="360"/>
        <end position="385"/>
    </location>
</feature>
<evidence type="ECO:0000313" key="9">
    <source>
        <dbReference type="Proteomes" id="UP000093309"/>
    </source>
</evidence>
<sequence length="445" mass="48462">MEHTKIKFSEKLGYGVGDLASNLIWTSAATFLTFYYTDIVGFSAATVGTLLLIARFFDAFVDIGIGVLVDKTRSKHGKARPWLLWLAIPFGISGVLLFSAPDLGHTGALVYAYATYFLINIIYSGANVPYGVLNSLITQEPYERSLLNIFRMLMAIFGAVAVSTMTVPIVNGFGGGKHGWTMTFIVYGAVAAVLFLITFRTTKERVKPAVVQKAVPLRRSLKALFRNKYWALLVAFMVLSFINTSVSTAVNIYYAQYILNNVELMSVLGLISFVPLVLGLLFVAPIIKKFGKRNSAIIGLLITIIGAAITIIDPSNLKIVIIASVVKSLGGVPLAATMFAMLADTVEYGEWKTGMRTEGLVYSAGSFGSKAGSGLGAAIVGWLLAFGGYVGGQEHISESARSSILFMYIYLPMILSVLMAVILYFYKLDKQFPQIVKELEEAKNM</sequence>
<evidence type="ECO:0000256" key="6">
    <source>
        <dbReference type="SAM" id="Phobius"/>
    </source>
</evidence>
<dbReference type="GO" id="GO:0006814">
    <property type="term" value="P:sodium ion transport"/>
    <property type="evidence" value="ECO:0007669"/>
    <property type="project" value="InterPro"/>
</dbReference>
<gene>
    <name evidence="8" type="ORF">A8709_28885</name>
</gene>
<name>A0A1C0ZUU5_9BACL</name>
<dbReference type="Pfam" id="PF13347">
    <property type="entry name" value="MFS_2"/>
    <property type="match status" value="1"/>
</dbReference>
<dbReference type="Gene3D" id="1.20.1250.20">
    <property type="entry name" value="MFS general substrate transporter like domains"/>
    <property type="match status" value="2"/>
</dbReference>
<keyword evidence="3 6" id="KW-0812">Transmembrane</keyword>
<feature type="domain" description="Major facilitator superfamily (MFS) profile" evidence="7">
    <location>
        <begin position="6"/>
        <end position="431"/>
    </location>
</feature>
<evidence type="ECO:0000256" key="2">
    <source>
        <dbReference type="ARBA" id="ARBA00022448"/>
    </source>
</evidence>
<dbReference type="GO" id="GO:0005886">
    <property type="term" value="C:plasma membrane"/>
    <property type="evidence" value="ECO:0007669"/>
    <property type="project" value="UniProtKB-SubCell"/>
</dbReference>
<feature type="transmembrane region" description="Helical" evidence="6">
    <location>
        <begin position="149"/>
        <end position="173"/>
    </location>
</feature>
<feature type="transmembrane region" description="Helical" evidence="6">
    <location>
        <begin position="113"/>
        <end position="137"/>
    </location>
</feature>
<dbReference type="SUPFAM" id="SSF103473">
    <property type="entry name" value="MFS general substrate transporter"/>
    <property type="match status" value="1"/>
</dbReference>
<proteinExistence type="predicted"/>
<dbReference type="PANTHER" id="PTHR11328:SF24">
    <property type="entry name" value="MAJOR FACILITATOR SUPERFAMILY (MFS) PROFILE DOMAIN-CONTAINING PROTEIN"/>
    <property type="match status" value="1"/>
</dbReference>
<evidence type="ECO:0000313" key="8">
    <source>
        <dbReference type="EMBL" id="OCT11882.1"/>
    </source>
</evidence>
<feature type="transmembrane region" description="Helical" evidence="6">
    <location>
        <begin position="42"/>
        <end position="69"/>
    </location>
</feature>
<dbReference type="InterPro" id="IPR001927">
    <property type="entry name" value="Na/Gal_symport"/>
</dbReference>
<organism evidence="8 9">
    <name type="scientific">Paenibacillus pectinilyticus</name>
    <dbReference type="NCBI Taxonomy" id="512399"/>
    <lineage>
        <taxon>Bacteria</taxon>
        <taxon>Bacillati</taxon>
        <taxon>Bacillota</taxon>
        <taxon>Bacilli</taxon>
        <taxon>Bacillales</taxon>
        <taxon>Paenibacillaceae</taxon>
        <taxon>Paenibacillus</taxon>
    </lineage>
</organism>
<evidence type="ECO:0000256" key="1">
    <source>
        <dbReference type="ARBA" id="ARBA00004651"/>
    </source>
</evidence>
<dbReference type="CDD" id="cd17332">
    <property type="entry name" value="MFS_MelB_like"/>
    <property type="match status" value="1"/>
</dbReference>
<feature type="transmembrane region" description="Helical" evidence="6">
    <location>
        <begin position="229"/>
        <end position="254"/>
    </location>
</feature>
<dbReference type="InterPro" id="IPR020846">
    <property type="entry name" value="MFS_dom"/>
</dbReference>
<comment type="caution">
    <text evidence="8">The sequence shown here is derived from an EMBL/GenBank/DDBJ whole genome shotgun (WGS) entry which is preliminary data.</text>
</comment>
<dbReference type="Proteomes" id="UP000093309">
    <property type="component" value="Unassembled WGS sequence"/>
</dbReference>
<protein>
    <submittedName>
        <fullName evidence="8">Sodium:melibiose symporter</fullName>
    </submittedName>
</protein>
<dbReference type="PANTHER" id="PTHR11328">
    <property type="entry name" value="MAJOR FACILITATOR SUPERFAMILY DOMAIN-CONTAINING PROTEIN"/>
    <property type="match status" value="1"/>
</dbReference>
<dbReference type="GO" id="GO:0015293">
    <property type="term" value="F:symporter activity"/>
    <property type="evidence" value="ECO:0007669"/>
    <property type="project" value="InterPro"/>
</dbReference>
<comment type="subcellular location">
    <subcellularLocation>
        <location evidence="1">Cell membrane</location>
        <topology evidence="1">Multi-pass membrane protein</topology>
    </subcellularLocation>
</comment>
<feature type="transmembrane region" description="Helical" evidence="6">
    <location>
        <begin position="405"/>
        <end position="426"/>
    </location>
</feature>